<dbReference type="EMBL" id="JAPEVA010000038">
    <property type="protein sequence ID" value="KAJ4404972.1"/>
    <property type="molecule type" value="Genomic_DNA"/>
</dbReference>
<sequence length="103" mass="11057">MSRLWRDTVTAAFNDKSACVEGSTGYSNSTKAAPESDVKVQYSVNLDWEEPDAALIPYDLDLSGGPYASLLGAKSNTSAKRLRSIRAKISLHLSSMASPAYLA</sequence>
<accession>A0A9W8ZEZ7</accession>
<dbReference type="Proteomes" id="UP001140510">
    <property type="component" value="Unassembled WGS sequence"/>
</dbReference>
<proteinExistence type="predicted"/>
<gene>
    <name evidence="1" type="ORF">N0V91_005515</name>
</gene>
<name>A0A9W8ZEZ7_9PLEO</name>
<reference evidence="1" key="1">
    <citation type="submission" date="2022-10" db="EMBL/GenBank/DDBJ databases">
        <title>Tapping the CABI collections for fungal endophytes: first genome assemblies for Collariella, Neodidymelliopsis, Ascochyta clinopodiicola, Didymella pomorum, Didymosphaeria variabile, Neocosmospora piperis and Neocucurbitaria cava.</title>
        <authorList>
            <person name="Hill R."/>
        </authorList>
    </citation>
    <scope>NUCLEOTIDE SEQUENCE</scope>
    <source>
        <strain evidence="1">IMI 355091</strain>
    </source>
</reference>
<evidence type="ECO:0000313" key="1">
    <source>
        <dbReference type="EMBL" id="KAJ4404972.1"/>
    </source>
</evidence>
<dbReference type="AlphaFoldDB" id="A0A9W8ZEZ7"/>
<comment type="caution">
    <text evidence="1">The sequence shown here is derived from an EMBL/GenBank/DDBJ whole genome shotgun (WGS) entry which is preliminary data.</text>
</comment>
<protein>
    <submittedName>
        <fullName evidence="1">Uncharacterized protein</fullName>
    </submittedName>
</protein>
<organism evidence="1 2">
    <name type="scientific">Didymella pomorum</name>
    <dbReference type="NCBI Taxonomy" id="749634"/>
    <lineage>
        <taxon>Eukaryota</taxon>
        <taxon>Fungi</taxon>
        <taxon>Dikarya</taxon>
        <taxon>Ascomycota</taxon>
        <taxon>Pezizomycotina</taxon>
        <taxon>Dothideomycetes</taxon>
        <taxon>Pleosporomycetidae</taxon>
        <taxon>Pleosporales</taxon>
        <taxon>Pleosporineae</taxon>
        <taxon>Didymellaceae</taxon>
        <taxon>Didymella</taxon>
    </lineage>
</organism>
<keyword evidence="2" id="KW-1185">Reference proteome</keyword>
<evidence type="ECO:0000313" key="2">
    <source>
        <dbReference type="Proteomes" id="UP001140510"/>
    </source>
</evidence>